<feature type="compositionally biased region" description="Polar residues" evidence="4">
    <location>
        <begin position="315"/>
        <end position="335"/>
    </location>
</feature>
<keyword evidence="2" id="KW-0862">Zinc</keyword>
<evidence type="ECO:0000259" key="5">
    <source>
        <dbReference type="PROSITE" id="PS50089"/>
    </source>
</evidence>
<name>A0A6P6YBN4_DERPT</name>
<dbReference type="InterPro" id="IPR013087">
    <property type="entry name" value="Znf_C2H2_type"/>
</dbReference>
<evidence type="ECO:0000256" key="2">
    <source>
        <dbReference type="ARBA" id="ARBA00022833"/>
    </source>
</evidence>
<feature type="compositionally biased region" description="Basic and acidic residues" evidence="4">
    <location>
        <begin position="73"/>
        <end position="83"/>
    </location>
</feature>
<evidence type="ECO:0000313" key="6">
    <source>
        <dbReference type="Proteomes" id="UP000515146"/>
    </source>
</evidence>
<feature type="region of interest" description="Disordered" evidence="4">
    <location>
        <begin position="1"/>
        <end position="390"/>
    </location>
</feature>
<organism evidence="6 7">
    <name type="scientific">Dermatophagoides pteronyssinus</name>
    <name type="common">European house dust mite</name>
    <dbReference type="NCBI Taxonomy" id="6956"/>
    <lineage>
        <taxon>Eukaryota</taxon>
        <taxon>Metazoa</taxon>
        <taxon>Ecdysozoa</taxon>
        <taxon>Arthropoda</taxon>
        <taxon>Chelicerata</taxon>
        <taxon>Arachnida</taxon>
        <taxon>Acari</taxon>
        <taxon>Acariformes</taxon>
        <taxon>Sarcoptiformes</taxon>
        <taxon>Astigmata</taxon>
        <taxon>Psoroptidia</taxon>
        <taxon>Analgoidea</taxon>
        <taxon>Pyroglyphidae</taxon>
        <taxon>Dermatophagoidinae</taxon>
        <taxon>Dermatophagoides</taxon>
    </lineage>
</organism>
<feature type="compositionally biased region" description="Basic and acidic residues" evidence="4">
    <location>
        <begin position="199"/>
        <end position="210"/>
    </location>
</feature>
<feature type="compositionally biased region" description="Basic and acidic residues" evidence="4">
    <location>
        <begin position="1015"/>
        <end position="1029"/>
    </location>
</feature>
<feature type="compositionally biased region" description="Polar residues" evidence="4">
    <location>
        <begin position="900"/>
        <end position="912"/>
    </location>
</feature>
<feature type="compositionally biased region" description="Basic and acidic residues" evidence="4">
    <location>
        <begin position="238"/>
        <end position="251"/>
    </location>
</feature>
<dbReference type="SUPFAM" id="SSF57850">
    <property type="entry name" value="RING/U-box"/>
    <property type="match status" value="1"/>
</dbReference>
<evidence type="ECO:0000256" key="3">
    <source>
        <dbReference type="PROSITE-ProRule" id="PRU00175"/>
    </source>
</evidence>
<accession>A0A6P6YBN4</accession>
<keyword evidence="1 3" id="KW-0479">Metal-binding</keyword>
<dbReference type="Proteomes" id="UP000515146">
    <property type="component" value="Unplaced"/>
</dbReference>
<reference evidence="7" key="1">
    <citation type="submission" date="2025-08" db="UniProtKB">
        <authorList>
            <consortium name="RefSeq"/>
        </authorList>
    </citation>
    <scope>IDENTIFICATION</scope>
    <source>
        <strain evidence="7">Airmid</strain>
    </source>
</reference>
<dbReference type="AlphaFoldDB" id="A0A6P6YBN4"/>
<gene>
    <name evidence="7" type="primary">LOC113796731</name>
</gene>
<dbReference type="GO" id="GO:0016567">
    <property type="term" value="P:protein ubiquitination"/>
    <property type="evidence" value="ECO:0007669"/>
    <property type="project" value="TreeGrafter"/>
</dbReference>
<dbReference type="GO" id="GO:0043022">
    <property type="term" value="F:ribosome binding"/>
    <property type="evidence" value="ECO:0007669"/>
    <property type="project" value="TreeGrafter"/>
</dbReference>
<feature type="compositionally biased region" description="Polar residues" evidence="4">
    <location>
        <begin position="31"/>
        <end position="49"/>
    </location>
</feature>
<dbReference type="PANTHER" id="PTHR22938:SF0">
    <property type="entry name" value="E3 UBIQUITIN-PROTEIN LIGASE ZNF598"/>
    <property type="match status" value="1"/>
</dbReference>
<sequence length="1210" mass="141386">MADNSRPVEKSNVTNHNRNHRQNNMNRPRNTANQRTRSNENQSFSTRTFHNQKHKEDISQQPGPSTDNQNIIDDQRRTDRHENGQSGDKQQYAGFRRENPKQHVDQNNKNDKRHTDRREKGQSNEEQLGEEIPNQHERFNNNQRRFDRNKHDKQHTDRRENDQSGEEQLHGEIPNQHDRFNSNQRRFDRNKHDKRHTTDRRENNRGDETHQQSNSGKRPFRPNLNQQRHFNSRNNVPRPEDNDRQTTRQEEQGAQNHDQTDGIPNFSTRTFVSNKHRIKPEESIQPQSDRSDNKQRQTGNNRAHQRHPDRRKNVHQSGNDQQDNRSNFQQQPTMQKQEERQLSDIRNSVAESSEQSNEIDQQNGRSNRQQKQTMQKQRHQQLTDVRGTVPESSDLLNEIVQQRIEPVPQQFDLNSLLIRQTEQNSRPLESRQEYLIISRNPSVHDGVFAMLNVAAIHDLRSLNRPCLRFLHMNDPKWAAFLNKGQKISNVVGKLGKQFFVENNLAELSGVEDEDKDFLDGAESIQQLPNHLIECPICRQLINIKQQCIAYTDCLHAMCLDCCITCIGLYKFCPVCRKSIDYLVVSASPLESSHLRNRLLFTFLNTPIGSVAFYDIDQYKIQKLFDSLLFIGCPYSNESCRSFDVLRFQQQDDNYFKSIVELYQHFRTTQCHGNMFICMLCVTTLRISKKYLITYNYGDFLKHFKNENTLHDGTPIKHVQCPLCSRYLFSEDFLWEHCKRDHLSCYLCHSFFTIDQSDMIVHYRQNHCYCSVCDMAFEPFELPAHKSIHPNEDINYRALPESSQSRQLQETTITNRGYIDQIDMELRKEYKIVPYFESTNLPTAGPSVESYLINFPAISSNAAMPMVPKLSSSRKPESWYSDNFPSLSGKASSMAKMMGKSNLSQTKSQNISNKKQPKVHQPKQQRSFSPPPNQEWIPDKKPQIEIRKVTLIDNDKAIPSSSSSTSLETVTKQIQNIAIKQKLENSEEFPPLAISDNSFEQQSKKLPISFTTILQDNERQREDKKRDQPKPRKKPIVNEWPSLDGVSSSPNKKEDEVLPTLFPQPPNKSKLSIGSKKFEKFNNFERRQTELYEYILNIFIENGRYDEFIDKFVSACQLYYWNEIPGIVFIESINKSIGSTSIDKSDIFYRLAAYIPDIDKQKEIMAYIRGQKNIRVDAKKAISSSCKRCGQIFMNEDINEHSCRKKVIKNE</sequence>
<evidence type="ECO:0000256" key="4">
    <source>
        <dbReference type="SAM" id="MobiDB-lite"/>
    </source>
</evidence>
<proteinExistence type="predicted"/>
<keyword evidence="6" id="KW-1185">Reference proteome</keyword>
<dbReference type="GO" id="GO:0008270">
    <property type="term" value="F:zinc ion binding"/>
    <property type="evidence" value="ECO:0007669"/>
    <property type="project" value="UniProtKB-KW"/>
</dbReference>
<feature type="compositionally biased region" description="Basic residues" evidence="4">
    <location>
        <begin position="303"/>
        <end position="314"/>
    </location>
</feature>
<protein>
    <submittedName>
        <fullName evidence="7">Uncharacterized protein LOC113796731</fullName>
    </submittedName>
</protein>
<keyword evidence="1 3" id="KW-0863">Zinc-finger</keyword>
<dbReference type="Gene3D" id="3.30.40.10">
    <property type="entry name" value="Zinc/RING finger domain, C3HC4 (zinc finger)"/>
    <property type="match status" value="1"/>
</dbReference>
<feature type="compositionally biased region" description="Polar residues" evidence="4">
    <location>
        <begin position="223"/>
        <end position="235"/>
    </location>
</feature>
<dbReference type="PROSITE" id="PS50089">
    <property type="entry name" value="ZF_RING_2"/>
    <property type="match status" value="1"/>
</dbReference>
<feature type="compositionally biased region" description="Polar residues" evidence="4">
    <location>
        <begin position="59"/>
        <end position="72"/>
    </location>
</feature>
<dbReference type="InterPro" id="IPR001841">
    <property type="entry name" value="Znf_RING"/>
</dbReference>
<dbReference type="OMA" id="DRNKHDK"/>
<dbReference type="GO" id="GO:0061630">
    <property type="term" value="F:ubiquitin protein ligase activity"/>
    <property type="evidence" value="ECO:0007669"/>
    <property type="project" value="InterPro"/>
</dbReference>
<dbReference type="RefSeq" id="XP_027202833.1">
    <property type="nucleotide sequence ID" value="XM_027347032.1"/>
</dbReference>
<feature type="region of interest" description="Disordered" evidence="4">
    <location>
        <begin position="890"/>
        <end position="940"/>
    </location>
</feature>
<feature type="compositionally biased region" description="Polar residues" evidence="4">
    <location>
        <begin position="344"/>
        <end position="367"/>
    </location>
</feature>
<evidence type="ECO:0000256" key="1">
    <source>
        <dbReference type="ARBA" id="ARBA00022771"/>
    </source>
</evidence>
<evidence type="ECO:0000313" key="7">
    <source>
        <dbReference type="RefSeq" id="XP_027202833.1"/>
    </source>
</evidence>
<dbReference type="OrthoDB" id="3838338at2759"/>
<dbReference type="PANTHER" id="PTHR22938">
    <property type="entry name" value="ZINC FINGER PROTEIN 598"/>
    <property type="match status" value="1"/>
</dbReference>
<feature type="compositionally biased region" description="Basic and acidic residues" evidence="4">
    <location>
        <begin position="133"/>
        <end position="191"/>
    </location>
</feature>
<dbReference type="InterPro" id="IPR013083">
    <property type="entry name" value="Znf_RING/FYVE/PHD"/>
</dbReference>
<dbReference type="GO" id="GO:0072344">
    <property type="term" value="P:rescue of stalled ribosome"/>
    <property type="evidence" value="ECO:0007669"/>
    <property type="project" value="InterPro"/>
</dbReference>
<dbReference type="InParanoid" id="A0A6P6YBN4"/>
<feature type="compositionally biased region" description="Low complexity" evidence="4">
    <location>
        <begin position="12"/>
        <end position="30"/>
    </location>
</feature>
<feature type="domain" description="RING-type" evidence="5">
    <location>
        <begin position="534"/>
        <end position="576"/>
    </location>
</feature>
<dbReference type="SMART" id="SM00355">
    <property type="entry name" value="ZnF_C2H2"/>
    <property type="match status" value="3"/>
</dbReference>
<feature type="region of interest" description="Disordered" evidence="4">
    <location>
        <begin position="1013"/>
        <end position="1069"/>
    </location>
</feature>
<dbReference type="KEGG" id="dpte:113796731"/>
<dbReference type="InterPro" id="IPR044288">
    <property type="entry name" value="ZNF598/HEL2"/>
</dbReference>
<feature type="compositionally biased region" description="Basic and acidic residues" evidence="4">
    <location>
        <begin position="95"/>
        <end position="123"/>
    </location>
</feature>